<evidence type="ECO:0000313" key="4">
    <source>
        <dbReference type="Proteomes" id="UP001150830"/>
    </source>
</evidence>
<accession>A0A9X3IRM5</accession>
<dbReference type="InterPro" id="IPR027051">
    <property type="entry name" value="XdhC_Rossmann_dom"/>
</dbReference>
<dbReference type="AlphaFoldDB" id="A0A9X3IRM5"/>
<evidence type="ECO:0000313" key="3">
    <source>
        <dbReference type="EMBL" id="MCY0964014.1"/>
    </source>
</evidence>
<proteinExistence type="predicted"/>
<feature type="domain" description="XdhC Rossmann" evidence="2">
    <location>
        <begin position="196"/>
        <end position="339"/>
    </location>
</feature>
<protein>
    <submittedName>
        <fullName evidence="3">XdhC family protein</fullName>
    </submittedName>
</protein>
<name>A0A9X3IRM5_9GAMM</name>
<organism evidence="3 4">
    <name type="scientific">Parathalassolituus penaei</name>
    <dbReference type="NCBI Taxonomy" id="2997323"/>
    <lineage>
        <taxon>Bacteria</taxon>
        <taxon>Pseudomonadati</taxon>
        <taxon>Pseudomonadota</taxon>
        <taxon>Gammaproteobacteria</taxon>
        <taxon>Oceanospirillales</taxon>
        <taxon>Oceanospirillaceae</taxon>
        <taxon>Parathalassolituus</taxon>
    </lineage>
</organism>
<dbReference type="Proteomes" id="UP001150830">
    <property type="component" value="Unassembled WGS sequence"/>
</dbReference>
<dbReference type="InterPro" id="IPR052698">
    <property type="entry name" value="MoCofactor_Util/Proc"/>
</dbReference>
<dbReference type="PANTHER" id="PTHR30388">
    <property type="entry name" value="ALDEHYDE OXIDOREDUCTASE MOLYBDENUM COFACTOR ASSEMBLY PROTEIN"/>
    <property type="match status" value="1"/>
</dbReference>
<feature type="domain" description="XdhC- CoxI" evidence="1">
    <location>
        <begin position="15"/>
        <end position="69"/>
    </location>
</feature>
<dbReference type="PANTHER" id="PTHR30388:SF4">
    <property type="entry name" value="MOLYBDENUM COFACTOR INSERTION CHAPERONE PAOD"/>
    <property type="match status" value="1"/>
</dbReference>
<dbReference type="Pfam" id="PF02625">
    <property type="entry name" value="XdhC_CoxI"/>
    <property type="match status" value="1"/>
</dbReference>
<dbReference type="InterPro" id="IPR003777">
    <property type="entry name" value="XdhC_CoxI"/>
</dbReference>
<dbReference type="Gene3D" id="3.40.50.720">
    <property type="entry name" value="NAD(P)-binding Rossmann-like Domain"/>
    <property type="match status" value="1"/>
</dbReference>
<keyword evidence="4" id="KW-1185">Reference proteome</keyword>
<comment type="caution">
    <text evidence="3">The sequence shown here is derived from an EMBL/GenBank/DDBJ whole genome shotgun (WGS) entry which is preliminary data.</text>
</comment>
<evidence type="ECO:0000259" key="2">
    <source>
        <dbReference type="Pfam" id="PF13478"/>
    </source>
</evidence>
<sequence length="351" mass="38506">MQHLDQQVVQQALDWLQQGQTVWLCTVLSTFGSSPREPGAMMVARADGQHVGSLSGGCVEDDFLERLQQGEFHQSMWLERYGDNRDAQRPQVQLPCGGILEVLVERLQPDTPALLSTAEPACPVYSTDAATLAAARSARQQLQHLLAALQGQYCLLREIDLNNQQQQLLPAPAESGPRVSLAHGRWQIRVGPTTRLIIAGLSSVARHCAQFAVTLGYEVIVCEPREEEYREFAIPGVRLERVMPSAFIHRPGNSHAQTAIVAMTHDPRIDDLAMIEAVKTSAFYIGVMGSRRTSDARAARLLRSGGLSTDQIERIHMPIGLALGSKTPAEIALAILADVLRCQRGVKRDAI</sequence>
<dbReference type="Pfam" id="PF13478">
    <property type="entry name" value="XdhC_C"/>
    <property type="match status" value="1"/>
</dbReference>
<dbReference type="RefSeq" id="WP_283172233.1">
    <property type="nucleotide sequence ID" value="NZ_JAPNOA010000009.1"/>
</dbReference>
<dbReference type="EMBL" id="JAPNOA010000009">
    <property type="protein sequence ID" value="MCY0964014.1"/>
    <property type="molecule type" value="Genomic_DNA"/>
</dbReference>
<reference evidence="3" key="1">
    <citation type="submission" date="2022-11" db="EMBL/GenBank/DDBJ databases">
        <title>Parathalassolutuus dongxingensis gen. nov., sp. nov., a novel member of family Oceanospirillaceae isolated from a coastal shrimp pond in Guangxi, China.</title>
        <authorList>
            <person name="Chen H."/>
        </authorList>
    </citation>
    <scope>NUCLEOTIDE SEQUENCE</scope>
    <source>
        <strain evidence="3">G-43</strain>
    </source>
</reference>
<evidence type="ECO:0000259" key="1">
    <source>
        <dbReference type="Pfam" id="PF02625"/>
    </source>
</evidence>
<gene>
    <name evidence="3" type="ORF">OUO13_02335</name>
</gene>